<evidence type="ECO:0000256" key="2">
    <source>
        <dbReference type="ARBA" id="ARBA00009677"/>
    </source>
</evidence>
<keyword evidence="9" id="KW-0966">Cell projection</keyword>
<dbReference type="PANTHER" id="PTHR30435">
    <property type="entry name" value="FLAGELLAR PROTEIN"/>
    <property type="match status" value="1"/>
</dbReference>
<keyword evidence="9" id="KW-0969">Cilium</keyword>
<protein>
    <recommendedName>
        <fullName evidence="3 6">Flagellar basal body rod protein FlgB</fullName>
    </recommendedName>
</protein>
<dbReference type="PANTHER" id="PTHR30435:SF19">
    <property type="entry name" value="FLAGELLAR BASAL-BODY ROD PROTEIN FLGG"/>
    <property type="match status" value="1"/>
</dbReference>
<keyword evidence="10" id="KW-1185">Reference proteome</keyword>
<comment type="function">
    <text evidence="5 6">Structural component of flagellum, the bacterial motility apparatus. Part of the rod structure of flagellar basal body.</text>
</comment>
<dbReference type="STRING" id="1675527.AIOL_004194"/>
<feature type="domain" description="Flagellar basal body rod protein N-terminal" evidence="7">
    <location>
        <begin position="8"/>
        <end position="38"/>
    </location>
</feature>
<comment type="similarity">
    <text evidence="2 6">Belongs to the flagella basal body rod proteins family.</text>
</comment>
<dbReference type="PIRSF" id="PIRSF002889">
    <property type="entry name" value="Rod_FlgB"/>
    <property type="match status" value="1"/>
</dbReference>
<evidence type="ECO:0000256" key="4">
    <source>
        <dbReference type="ARBA" id="ARBA00023143"/>
    </source>
</evidence>
<gene>
    <name evidence="9" type="ORF">AIOL_004194</name>
</gene>
<dbReference type="GO" id="GO:0071978">
    <property type="term" value="P:bacterial-type flagellum-dependent swarming motility"/>
    <property type="evidence" value="ECO:0007669"/>
    <property type="project" value="TreeGrafter"/>
</dbReference>
<dbReference type="PATRIC" id="fig|1675527.3.peg.4394"/>
<dbReference type="RefSeq" id="WP_049644723.1">
    <property type="nucleotide sequence ID" value="NZ_LFTY01000002.1"/>
</dbReference>
<dbReference type="InterPro" id="IPR010930">
    <property type="entry name" value="Flg_bb/hook_C_dom"/>
</dbReference>
<dbReference type="InterPro" id="IPR001444">
    <property type="entry name" value="Flag_bb_rod_N"/>
</dbReference>
<comment type="subcellular location">
    <subcellularLocation>
        <location evidence="1 6">Bacterial flagellum basal body</location>
    </subcellularLocation>
</comment>
<accession>A0A0J9H0F0</accession>
<dbReference type="Proteomes" id="UP000037178">
    <property type="component" value="Unassembled WGS sequence"/>
</dbReference>
<dbReference type="InterPro" id="IPR006300">
    <property type="entry name" value="FlgB"/>
</dbReference>
<evidence type="ECO:0000259" key="7">
    <source>
        <dbReference type="Pfam" id="PF00460"/>
    </source>
</evidence>
<evidence type="ECO:0000256" key="6">
    <source>
        <dbReference type="PIRNR" id="PIRNR002889"/>
    </source>
</evidence>
<organism evidence="9 10">
    <name type="scientific">Candidatus Rhodobacter oscarellae</name>
    <dbReference type="NCBI Taxonomy" id="1675527"/>
    <lineage>
        <taxon>Bacteria</taxon>
        <taxon>Pseudomonadati</taxon>
        <taxon>Pseudomonadota</taxon>
        <taxon>Alphaproteobacteria</taxon>
        <taxon>Rhodobacterales</taxon>
        <taxon>Rhodobacter group</taxon>
        <taxon>Rhodobacter</taxon>
    </lineage>
</organism>
<evidence type="ECO:0000256" key="5">
    <source>
        <dbReference type="ARBA" id="ARBA00024934"/>
    </source>
</evidence>
<keyword evidence="4 6" id="KW-0975">Bacterial flagellum</keyword>
<dbReference type="Pfam" id="PF06429">
    <property type="entry name" value="Flg_bbr_C"/>
    <property type="match status" value="1"/>
</dbReference>
<dbReference type="EMBL" id="LFTY01000002">
    <property type="protein sequence ID" value="KMW59213.1"/>
    <property type="molecule type" value="Genomic_DNA"/>
</dbReference>
<comment type="caution">
    <text evidence="9">The sequence shown here is derived from an EMBL/GenBank/DDBJ whole genome shotgun (WGS) entry which is preliminary data.</text>
</comment>
<dbReference type="OrthoDB" id="9813951at2"/>
<dbReference type="NCBIfam" id="NF009275">
    <property type="entry name" value="PRK12632.1"/>
    <property type="match status" value="1"/>
</dbReference>
<evidence type="ECO:0000313" key="10">
    <source>
        <dbReference type="Proteomes" id="UP000037178"/>
    </source>
</evidence>
<keyword evidence="9" id="KW-0282">Flagellum</keyword>
<evidence type="ECO:0000259" key="8">
    <source>
        <dbReference type="Pfam" id="PF06429"/>
    </source>
</evidence>
<reference evidence="9 10" key="1">
    <citation type="submission" date="2015-06" db="EMBL/GenBank/DDBJ databases">
        <title>Draft genome sequence of an Alphaproteobacteria species associated to the Mediterranean sponge Oscarella lobularis.</title>
        <authorList>
            <person name="Jourda C."/>
            <person name="Santini S."/>
            <person name="Claverie J.-M."/>
        </authorList>
    </citation>
    <scope>NUCLEOTIDE SEQUENCE [LARGE SCALE GENOMIC DNA]</scope>
    <source>
        <strain evidence="9">IGS</strain>
    </source>
</reference>
<name>A0A0J9H0F0_9RHOB</name>
<proteinExistence type="inferred from homology"/>
<dbReference type="Pfam" id="PF00460">
    <property type="entry name" value="Flg_bb_rod"/>
    <property type="match status" value="1"/>
</dbReference>
<evidence type="ECO:0000313" key="9">
    <source>
        <dbReference type="EMBL" id="KMW59213.1"/>
    </source>
</evidence>
<evidence type="ECO:0000256" key="1">
    <source>
        <dbReference type="ARBA" id="ARBA00004117"/>
    </source>
</evidence>
<sequence>MNDILRTLEASASGMQAQSARLRHVSENIANADTPGYRRKTISFNETMEAGRMTGKVETGQVQLDQRDLPEIFDPSHPMAGESGNYFGSNVDLVVEIADAREAQRSYEANLKMFEQARQMSTRLLELLRR</sequence>
<dbReference type="GO" id="GO:0030694">
    <property type="term" value="C:bacterial-type flagellum basal body, rod"/>
    <property type="evidence" value="ECO:0007669"/>
    <property type="project" value="InterPro"/>
</dbReference>
<feature type="domain" description="Flagellar basal-body/hook protein C-terminal" evidence="8">
    <location>
        <begin position="88"/>
        <end position="127"/>
    </location>
</feature>
<dbReference type="AlphaFoldDB" id="A0A0J9H0F0"/>
<comment type="subunit">
    <text evidence="6">The basal body constitutes a major portion of the flagellar organelle and consists of a number of rings mounted on a central rod.</text>
</comment>
<evidence type="ECO:0000256" key="3">
    <source>
        <dbReference type="ARBA" id="ARBA00014376"/>
    </source>
</evidence>